<proteinExistence type="predicted"/>
<dbReference type="AlphaFoldDB" id="A0A0F9TEU0"/>
<gene>
    <name evidence="1" type="ORF">LCGC14_0337520</name>
</gene>
<sequence length="64" mass="7562">MNKKFEEFEKFVIRYELQDKLFPKSTFIEDYAGGSREFFGTEVVEAYLKSITNTNLKKSDHETS</sequence>
<accession>A0A0F9TEU0</accession>
<evidence type="ECO:0000313" key="1">
    <source>
        <dbReference type="EMBL" id="KKN79730.1"/>
    </source>
</evidence>
<reference evidence="1" key="1">
    <citation type="journal article" date="2015" name="Nature">
        <title>Complex archaea that bridge the gap between prokaryotes and eukaryotes.</title>
        <authorList>
            <person name="Spang A."/>
            <person name="Saw J.H."/>
            <person name="Jorgensen S.L."/>
            <person name="Zaremba-Niedzwiedzka K."/>
            <person name="Martijn J."/>
            <person name="Lind A.E."/>
            <person name="van Eijk R."/>
            <person name="Schleper C."/>
            <person name="Guy L."/>
            <person name="Ettema T.J."/>
        </authorList>
    </citation>
    <scope>NUCLEOTIDE SEQUENCE</scope>
</reference>
<comment type="caution">
    <text evidence="1">The sequence shown here is derived from an EMBL/GenBank/DDBJ whole genome shotgun (WGS) entry which is preliminary data.</text>
</comment>
<protein>
    <submittedName>
        <fullName evidence="1">Uncharacterized protein</fullName>
    </submittedName>
</protein>
<organism evidence="1">
    <name type="scientific">marine sediment metagenome</name>
    <dbReference type="NCBI Taxonomy" id="412755"/>
    <lineage>
        <taxon>unclassified sequences</taxon>
        <taxon>metagenomes</taxon>
        <taxon>ecological metagenomes</taxon>
    </lineage>
</organism>
<dbReference type="EMBL" id="LAZR01000243">
    <property type="protein sequence ID" value="KKN79730.1"/>
    <property type="molecule type" value="Genomic_DNA"/>
</dbReference>
<name>A0A0F9TEU0_9ZZZZ</name>